<gene>
    <name evidence="1" type="ORF">PoB_002495800</name>
</gene>
<dbReference type="Proteomes" id="UP000735302">
    <property type="component" value="Unassembled WGS sequence"/>
</dbReference>
<dbReference type="AlphaFoldDB" id="A0AAV3ZVI8"/>
<evidence type="ECO:0000313" key="2">
    <source>
        <dbReference type="Proteomes" id="UP000735302"/>
    </source>
</evidence>
<comment type="caution">
    <text evidence="1">The sequence shown here is derived from an EMBL/GenBank/DDBJ whole genome shotgun (WGS) entry which is preliminary data.</text>
</comment>
<dbReference type="EMBL" id="BLXT01002860">
    <property type="protein sequence ID" value="GFN98452.1"/>
    <property type="molecule type" value="Genomic_DNA"/>
</dbReference>
<accession>A0AAV3ZVI8</accession>
<protein>
    <submittedName>
        <fullName evidence="1">Uncharacterized protein</fullName>
    </submittedName>
</protein>
<evidence type="ECO:0000313" key="1">
    <source>
        <dbReference type="EMBL" id="GFN98452.1"/>
    </source>
</evidence>
<proteinExistence type="predicted"/>
<reference evidence="1 2" key="1">
    <citation type="journal article" date="2021" name="Elife">
        <title>Chloroplast acquisition without the gene transfer in kleptoplastic sea slugs, Plakobranchus ocellatus.</title>
        <authorList>
            <person name="Maeda T."/>
            <person name="Takahashi S."/>
            <person name="Yoshida T."/>
            <person name="Shimamura S."/>
            <person name="Takaki Y."/>
            <person name="Nagai Y."/>
            <person name="Toyoda A."/>
            <person name="Suzuki Y."/>
            <person name="Arimoto A."/>
            <person name="Ishii H."/>
            <person name="Satoh N."/>
            <person name="Nishiyama T."/>
            <person name="Hasebe M."/>
            <person name="Maruyama T."/>
            <person name="Minagawa J."/>
            <person name="Obokata J."/>
            <person name="Shigenobu S."/>
        </authorList>
    </citation>
    <scope>NUCLEOTIDE SEQUENCE [LARGE SCALE GENOMIC DNA]</scope>
</reference>
<keyword evidence="2" id="KW-1185">Reference proteome</keyword>
<sequence length="111" mass="12681">MIVARQKNWEQAVQMTTNLCMLEKDSLKTRLEKVALVVVSTDVFIWNDAKVGAVVMRVNTEIKITAPTDFFGAKTSFAFKGMRMHMHFSKEINAVIHSDIREIGNLKRPQK</sequence>
<organism evidence="1 2">
    <name type="scientific">Plakobranchus ocellatus</name>
    <dbReference type="NCBI Taxonomy" id="259542"/>
    <lineage>
        <taxon>Eukaryota</taxon>
        <taxon>Metazoa</taxon>
        <taxon>Spiralia</taxon>
        <taxon>Lophotrochozoa</taxon>
        <taxon>Mollusca</taxon>
        <taxon>Gastropoda</taxon>
        <taxon>Heterobranchia</taxon>
        <taxon>Euthyneura</taxon>
        <taxon>Panpulmonata</taxon>
        <taxon>Sacoglossa</taxon>
        <taxon>Placobranchoidea</taxon>
        <taxon>Plakobranchidae</taxon>
        <taxon>Plakobranchus</taxon>
    </lineage>
</organism>
<name>A0AAV3ZVI8_9GAST</name>